<protein>
    <recommendedName>
        <fullName evidence="2">protein-tyrosine-phosphatase</fullName>
        <ecNumber evidence="2">3.1.3.48</ecNumber>
    </recommendedName>
</protein>
<dbReference type="Pfam" id="PF19567">
    <property type="entry name" value="CpsB_CapC"/>
    <property type="match status" value="1"/>
</dbReference>
<evidence type="ECO:0000256" key="4">
    <source>
        <dbReference type="ARBA" id="ARBA00051722"/>
    </source>
</evidence>
<comment type="caution">
    <text evidence="5">The sequence shown here is derived from an EMBL/GenBank/DDBJ whole genome shotgun (WGS) entry which is preliminary data.</text>
</comment>
<dbReference type="InterPro" id="IPR016195">
    <property type="entry name" value="Pol/histidinol_Pase-like"/>
</dbReference>
<evidence type="ECO:0000256" key="1">
    <source>
        <dbReference type="ARBA" id="ARBA00005750"/>
    </source>
</evidence>
<dbReference type="EMBL" id="WPIK01000020">
    <property type="protein sequence ID" value="MVN23214.1"/>
    <property type="molecule type" value="Genomic_DNA"/>
</dbReference>
<keyword evidence="3" id="KW-0378">Hydrolase</keyword>
<sequence>MFGIFSKKRNLEFVKPLDFSTLAVDMHSHVLPGIDDGAQTVEESVVLVQAIMNLGIKKIIATPHIMVDYYRNNAETIGSALQVLRNELQKQHIEIEIEAAAEHYLDEAFETLLDEDKVMPMKDGYLLFEMSFIDVHPNLIPIIQKMIDKGYKPILAHPERYPYLSIENCENIKSWGCNLQMNTISLTGYYGGKTKAMAEAMIDHNMVDFISSDMHHIRHAQALEKSLKTPYIEKLLYDYPLKNQLLL</sequence>
<dbReference type="Gene3D" id="3.20.20.140">
    <property type="entry name" value="Metal-dependent hydrolases"/>
    <property type="match status" value="1"/>
</dbReference>
<name>A0A7K1T0X2_9SPHI</name>
<dbReference type="GO" id="GO:0004725">
    <property type="term" value="F:protein tyrosine phosphatase activity"/>
    <property type="evidence" value="ECO:0007669"/>
    <property type="project" value="UniProtKB-EC"/>
</dbReference>
<proteinExistence type="inferred from homology"/>
<dbReference type="AlphaFoldDB" id="A0A7K1T0X2"/>
<organism evidence="5 6">
    <name type="scientific">Mucilaginibacter arboris</name>
    <dbReference type="NCBI Taxonomy" id="2682090"/>
    <lineage>
        <taxon>Bacteria</taxon>
        <taxon>Pseudomonadati</taxon>
        <taxon>Bacteroidota</taxon>
        <taxon>Sphingobacteriia</taxon>
        <taxon>Sphingobacteriales</taxon>
        <taxon>Sphingobacteriaceae</taxon>
        <taxon>Mucilaginibacter</taxon>
    </lineage>
</organism>
<dbReference type="EC" id="3.1.3.48" evidence="2"/>
<dbReference type="RefSeq" id="WP_157569245.1">
    <property type="nucleotide sequence ID" value="NZ_WPIK01000020.1"/>
</dbReference>
<evidence type="ECO:0000256" key="3">
    <source>
        <dbReference type="ARBA" id="ARBA00022801"/>
    </source>
</evidence>
<dbReference type="InterPro" id="IPR016667">
    <property type="entry name" value="Caps_polysacc_synth_CpsB/CapC"/>
</dbReference>
<dbReference type="PANTHER" id="PTHR39181">
    <property type="entry name" value="TYROSINE-PROTEIN PHOSPHATASE YWQE"/>
    <property type="match status" value="1"/>
</dbReference>
<dbReference type="PANTHER" id="PTHR39181:SF1">
    <property type="entry name" value="TYROSINE-PROTEIN PHOSPHATASE YWQE"/>
    <property type="match status" value="1"/>
</dbReference>
<evidence type="ECO:0000256" key="2">
    <source>
        <dbReference type="ARBA" id="ARBA00013064"/>
    </source>
</evidence>
<gene>
    <name evidence="5" type="ORF">GO621_16950</name>
</gene>
<dbReference type="GO" id="GO:0030145">
    <property type="term" value="F:manganese ion binding"/>
    <property type="evidence" value="ECO:0007669"/>
    <property type="project" value="InterPro"/>
</dbReference>
<evidence type="ECO:0000313" key="5">
    <source>
        <dbReference type="EMBL" id="MVN23214.1"/>
    </source>
</evidence>
<reference evidence="5 6" key="1">
    <citation type="submission" date="2019-12" db="EMBL/GenBank/DDBJ databases">
        <title>Mucilaginibacter sp. HMF7410 genome sequencing and assembly.</title>
        <authorList>
            <person name="Kang H."/>
            <person name="Cha I."/>
            <person name="Kim H."/>
            <person name="Joh K."/>
        </authorList>
    </citation>
    <scope>NUCLEOTIDE SEQUENCE [LARGE SCALE GENOMIC DNA]</scope>
    <source>
        <strain evidence="5 6">HMF7410</strain>
    </source>
</reference>
<accession>A0A7K1T0X2</accession>
<dbReference type="SUPFAM" id="SSF89550">
    <property type="entry name" value="PHP domain-like"/>
    <property type="match status" value="1"/>
</dbReference>
<comment type="catalytic activity">
    <reaction evidence="4">
        <text>O-phospho-L-tyrosyl-[protein] + H2O = L-tyrosyl-[protein] + phosphate</text>
        <dbReference type="Rhea" id="RHEA:10684"/>
        <dbReference type="Rhea" id="RHEA-COMP:10136"/>
        <dbReference type="Rhea" id="RHEA-COMP:20101"/>
        <dbReference type="ChEBI" id="CHEBI:15377"/>
        <dbReference type="ChEBI" id="CHEBI:43474"/>
        <dbReference type="ChEBI" id="CHEBI:46858"/>
        <dbReference type="ChEBI" id="CHEBI:61978"/>
        <dbReference type="EC" id="3.1.3.48"/>
    </reaction>
</comment>
<comment type="similarity">
    <text evidence="1">Belongs to the metallo-dependent hydrolases superfamily. CpsB/CapC family.</text>
</comment>
<keyword evidence="6" id="KW-1185">Reference proteome</keyword>
<dbReference type="Proteomes" id="UP000462014">
    <property type="component" value="Unassembled WGS sequence"/>
</dbReference>
<evidence type="ECO:0000313" key="6">
    <source>
        <dbReference type="Proteomes" id="UP000462014"/>
    </source>
</evidence>